<organism evidence="3 4">
    <name type="scientific">Malus baccata</name>
    <name type="common">Siberian crab apple</name>
    <name type="synonym">Pyrus baccata</name>
    <dbReference type="NCBI Taxonomy" id="106549"/>
    <lineage>
        <taxon>Eukaryota</taxon>
        <taxon>Viridiplantae</taxon>
        <taxon>Streptophyta</taxon>
        <taxon>Embryophyta</taxon>
        <taxon>Tracheophyta</taxon>
        <taxon>Spermatophyta</taxon>
        <taxon>Magnoliopsida</taxon>
        <taxon>eudicotyledons</taxon>
        <taxon>Gunneridae</taxon>
        <taxon>Pentapetalae</taxon>
        <taxon>rosids</taxon>
        <taxon>fabids</taxon>
        <taxon>Rosales</taxon>
        <taxon>Rosaceae</taxon>
        <taxon>Amygdaloideae</taxon>
        <taxon>Maleae</taxon>
        <taxon>Malus</taxon>
    </lineage>
</organism>
<dbReference type="GO" id="GO:0003723">
    <property type="term" value="F:RNA binding"/>
    <property type="evidence" value="ECO:0007669"/>
    <property type="project" value="InterPro"/>
</dbReference>
<dbReference type="Gene3D" id="1.25.40.10">
    <property type="entry name" value="Tetratricopeptide repeat domain"/>
    <property type="match status" value="3"/>
</dbReference>
<dbReference type="PANTHER" id="PTHR47926">
    <property type="entry name" value="PENTATRICOPEPTIDE REPEAT-CONTAINING PROTEIN"/>
    <property type="match status" value="1"/>
</dbReference>
<comment type="caution">
    <text evidence="3">The sequence shown here is derived from an EMBL/GenBank/DDBJ whole genome shotgun (WGS) entry which is preliminary data.</text>
</comment>
<dbReference type="FunFam" id="1.25.40.10:FF:000158">
    <property type="entry name" value="pentatricopeptide repeat-containing protein At2g33680"/>
    <property type="match status" value="1"/>
</dbReference>
<dbReference type="InterPro" id="IPR046960">
    <property type="entry name" value="PPR_At4g14850-like_plant"/>
</dbReference>
<keyword evidence="1" id="KW-0677">Repeat</keyword>
<sequence>MVKTLLGFRPVYLVLVTNVILVLARIFDIGPQRLSRVPARFGDCQNLSGTKYEWAEWLGVALGIGLKGKKVLDALFMDYDVYAIIVTTVAGALVDLYVKCGHLTEAQRVFDQIEQKNLVSWSSLILGYAEEYNLLQAMDLFRQLRVSVDHKVDGFVLSSLMGVFADFALIEQGNAGSWDGDENGNWERALVLFRKMQGLWEVPDKYTIPSMLKACSGLGAIQQGSQIHSSLITKGFPCLVRTTVAGAFVDLYVKCGHLTEAQIIFDQIEQKNLVSWSSFGYAQEHNLLQAMDLFRKSIYLFNQMLSDDIKPDGVTYLAVLSAYSHSGLVEECQEYFSRLCCDNQIKHNVEHYACMVDLLERAGRVKEAKNLIDTMPLKPNVGIQQTLLSACKVRGDLEIGRQVGETLLRMDGNNPVNYVMLSNIYAKAGYWKECERIRKLFKMKGLKKEVGRSWVEINKEVYFFYNGHETHLLTEKIHQVLKEIEKRIKSELGYVHGGEVCATRCGRGVKEGELEISH</sequence>
<dbReference type="GO" id="GO:0009451">
    <property type="term" value="P:RNA modification"/>
    <property type="evidence" value="ECO:0007669"/>
    <property type="project" value="InterPro"/>
</dbReference>
<name>A0A540LRN6_MALBA</name>
<dbReference type="STRING" id="106549.A0A540LRN6"/>
<proteinExistence type="predicted"/>
<evidence type="ECO:0000313" key="4">
    <source>
        <dbReference type="Proteomes" id="UP000315295"/>
    </source>
</evidence>
<dbReference type="InterPro" id="IPR002885">
    <property type="entry name" value="PPR_rpt"/>
</dbReference>
<dbReference type="GO" id="GO:0099402">
    <property type="term" value="P:plant organ development"/>
    <property type="evidence" value="ECO:0007669"/>
    <property type="project" value="UniProtKB-ARBA"/>
</dbReference>
<keyword evidence="2" id="KW-0472">Membrane</keyword>
<dbReference type="Pfam" id="PF20431">
    <property type="entry name" value="E_motif"/>
    <property type="match status" value="1"/>
</dbReference>
<dbReference type="InterPro" id="IPR011990">
    <property type="entry name" value="TPR-like_helical_dom_sf"/>
</dbReference>
<evidence type="ECO:0008006" key="5">
    <source>
        <dbReference type="Google" id="ProtNLM"/>
    </source>
</evidence>
<keyword evidence="2" id="KW-1133">Transmembrane helix</keyword>
<dbReference type="EMBL" id="VIEB01000489">
    <property type="protein sequence ID" value="TQD89163.1"/>
    <property type="molecule type" value="Genomic_DNA"/>
</dbReference>
<dbReference type="AlphaFoldDB" id="A0A540LRN6"/>
<dbReference type="PANTHER" id="PTHR47926:SF504">
    <property type="entry name" value="(WILD MALAYSIAN BANANA) HYPOTHETICAL PROTEIN"/>
    <property type="match status" value="1"/>
</dbReference>
<evidence type="ECO:0000313" key="3">
    <source>
        <dbReference type="EMBL" id="TQD89163.1"/>
    </source>
</evidence>
<dbReference type="SUPFAM" id="SSF48452">
    <property type="entry name" value="TPR-like"/>
    <property type="match status" value="1"/>
</dbReference>
<accession>A0A540LRN6</accession>
<dbReference type="InterPro" id="IPR046848">
    <property type="entry name" value="E_motif"/>
</dbReference>
<evidence type="ECO:0000256" key="1">
    <source>
        <dbReference type="ARBA" id="ARBA00022737"/>
    </source>
</evidence>
<evidence type="ECO:0000256" key="2">
    <source>
        <dbReference type="SAM" id="Phobius"/>
    </source>
</evidence>
<gene>
    <name evidence="3" type="ORF">C1H46_025285</name>
</gene>
<dbReference type="Pfam" id="PF01535">
    <property type="entry name" value="PPR"/>
    <property type="match status" value="4"/>
</dbReference>
<protein>
    <recommendedName>
        <fullName evidence="5">Pentatricopeptide repeat-containing protein</fullName>
    </recommendedName>
</protein>
<keyword evidence="4" id="KW-1185">Reference proteome</keyword>
<keyword evidence="2" id="KW-0812">Transmembrane</keyword>
<dbReference type="Proteomes" id="UP000315295">
    <property type="component" value="Unassembled WGS sequence"/>
</dbReference>
<feature type="transmembrane region" description="Helical" evidence="2">
    <location>
        <begin position="6"/>
        <end position="27"/>
    </location>
</feature>
<reference evidence="3 4" key="1">
    <citation type="journal article" date="2019" name="G3 (Bethesda)">
        <title>Sequencing of a Wild Apple (Malus baccata) Genome Unravels the Differences Between Cultivated and Wild Apple Species Regarding Disease Resistance and Cold Tolerance.</title>
        <authorList>
            <person name="Chen X."/>
        </authorList>
    </citation>
    <scope>NUCLEOTIDE SEQUENCE [LARGE SCALE GENOMIC DNA]</scope>
    <source>
        <strain evidence="4">cv. Shandingzi</strain>
        <tissue evidence="3">Leaves</tissue>
    </source>
</reference>